<dbReference type="PANTHER" id="PTHR43477:SF1">
    <property type="entry name" value="DIHYDROANTICAPSIN 7-DEHYDROGENASE"/>
    <property type="match status" value="1"/>
</dbReference>
<dbReference type="FunFam" id="3.40.50.720:FF:000084">
    <property type="entry name" value="Short-chain dehydrogenase reductase"/>
    <property type="match status" value="1"/>
</dbReference>
<evidence type="ECO:0000256" key="2">
    <source>
        <dbReference type="ARBA" id="ARBA00023002"/>
    </source>
</evidence>
<dbReference type="Pfam" id="PF13561">
    <property type="entry name" value="adh_short_C2"/>
    <property type="match status" value="1"/>
</dbReference>
<gene>
    <name evidence="4" type="ORF">BSZ18_11865</name>
</gene>
<reference evidence="4 5" key="1">
    <citation type="submission" date="2017-03" db="EMBL/GenBank/DDBJ databases">
        <title>Whole genome sequences of fourteen strains of Bradyrhizobium canariense and one strain of Bradyrhizobium japonicum isolated from Lupinus (Papilionoideae: Genisteae) species in Algeria.</title>
        <authorList>
            <person name="Crovadore J."/>
            <person name="Chekireb D."/>
            <person name="Brachmann A."/>
            <person name="Chablais R."/>
            <person name="Cochard B."/>
            <person name="Lefort F."/>
        </authorList>
    </citation>
    <scope>NUCLEOTIDE SEQUENCE [LARGE SCALE GENOMIC DNA]</scope>
    <source>
        <strain evidence="4 5">UBMA195</strain>
    </source>
</reference>
<feature type="domain" description="Ketoreductase" evidence="3">
    <location>
        <begin position="7"/>
        <end position="186"/>
    </location>
</feature>
<dbReference type="SUPFAM" id="SSF51735">
    <property type="entry name" value="NAD(P)-binding Rossmann-fold domains"/>
    <property type="match status" value="1"/>
</dbReference>
<dbReference type="PRINTS" id="PR00080">
    <property type="entry name" value="SDRFAMILY"/>
</dbReference>
<dbReference type="InterPro" id="IPR051122">
    <property type="entry name" value="SDR_DHRS6-like"/>
</dbReference>
<proteinExistence type="inferred from homology"/>
<protein>
    <submittedName>
        <fullName evidence="4">Oxidoreductase</fullName>
    </submittedName>
</protein>
<comment type="caution">
    <text evidence="4">The sequence shown here is derived from an EMBL/GenBank/DDBJ whole genome shotgun (WGS) entry which is preliminary data.</text>
</comment>
<keyword evidence="2" id="KW-0560">Oxidoreductase</keyword>
<dbReference type="PANTHER" id="PTHR43477">
    <property type="entry name" value="DIHYDROANTICAPSIN 7-DEHYDROGENASE"/>
    <property type="match status" value="1"/>
</dbReference>
<dbReference type="PRINTS" id="PR00081">
    <property type="entry name" value="GDHRDH"/>
</dbReference>
<dbReference type="OrthoDB" id="9803333at2"/>
<dbReference type="GO" id="GO:0016491">
    <property type="term" value="F:oxidoreductase activity"/>
    <property type="evidence" value="ECO:0007669"/>
    <property type="project" value="UniProtKB-KW"/>
</dbReference>
<dbReference type="AlphaFoldDB" id="A0A1X3FYN5"/>
<dbReference type="Gene3D" id="3.40.50.720">
    <property type="entry name" value="NAD(P)-binding Rossmann-like Domain"/>
    <property type="match status" value="1"/>
</dbReference>
<sequence>MSRLQGKVAVITGGSSGIGLATAKRFVEEGAYVFITGRRQGELDKAVAEIGRNVTAVRGDATNESDLDALFETVAREKGKLDVLVANSGLIEQVKLEDISAEHFDRTFALNARAPLFTAQKALPLMKGSGSIVLVASIAGYMGFPNHSTYSATKAAVRSYARTWTAEFKDSGLRVNILSPGPIDTPIIDSQADTKEGADKIRAFYASVIPMNRMGRAEEVANAALFLASDESSFVAGVELSVDGGMGAV</sequence>
<dbReference type="RefSeq" id="WP_085358164.1">
    <property type="nucleotide sequence ID" value="NZ_NAFD01000171.1"/>
</dbReference>
<evidence type="ECO:0000256" key="1">
    <source>
        <dbReference type="ARBA" id="ARBA00006484"/>
    </source>
</evidence>
<organism evidence="4 5">
    <name type="scientific">Bradyrhizobium canariense</name>
    <dbReference type="NCBI Taxonomy" id="255045"/>
    <lineage>
        <taxon>Bacteria</taxon>
        <taxon>Pseudomonadati</taxon>
        <taxon>Pseudomonadota</taxon>
        <taxon>Alphaproteobacteria</taxon>
        <taxon>Hyphomicrobiales</taxon>
        <taxon>Nitrobacteraceae</taxon>
        <taxon>Bradyrhizobium</taxon>
    </lineage>
</organism>
<dbReference type="Proteomes" id="UP000193553">
    <property type="component" value="Unassembled WGS sequence"/>
</dbReference>
<dbReference type="CDD" id="cd05233">
    <property type="entry name" value="SDR_c"/>
    <property type="match status" value="1"/>
</dbReference>
<name>A0A1X3FYN5_9BRAD</name>
<evidence type="ECO:0000259" key="3">
    <source>
        <dbReference type="SMART" id="SM00822"/>
    </source>
</evidence>
<dbReference type="NCBIfam" id="NF005559">
    <property type="entry name" value="PRK07231.1"/>
    <property type="match status" value="1"/>
</dbReference>
<accession>A0A1X3FYN5</accession>
<evidence type="ECO:0000313" key="4">
    <source>
        <dbReference type="EMBL" id="OSJ12993.1"/>
    </source>
</evidence>
<dbReference type="InterPro" id="IPR036291">
    <property type="entry name" value="NAD(P)-bd_dom_sf"/>
</dbReference>
<comment type="similarity">
    <text evidence="1">Belongs to the short-chain dehydrogenases/reductases (SDR) family.</text>
</comment>
<evidence type="ECO:0000313" key="5">
    <source>
        <dbReference type="Proteomes" id="UP000193553"/>
    </source>
</evidence>
<dbReference type="InterPro" id="IPR057326">
    <property type="entry name" value="KR_dom"/>
</dbReference>
<dbReference type="InterPro" id="IPR002347">
    <property type="entry name" value="SDR_fam"/>
</dbReference>
<dbReference type="EMBL" id="NAFI01000164">
    <property type="protein sequence ID" value="OSJ12993.1"/>
    <property type="molecule type" value="Genomic_DNA"/>
</dbReference>
<dbReference type="SMART" id="SM00822">
    <property type="entry name" value="PKS_KR"/>
    <property type="match status" value="1"/>
</dbReference>